<comment type="caution">
    <text evidence="8">The sequence shown here is derived from an EMBL/GenBank/DDBJ whole genome shotgun (WGS) entry which is preliminary data.</text>
</comment>
<reference evidence="8" key="1">
    <citation type="journal article" date="2022" name="bioRxiv">
        <title>Sequencing and chromosome-scale assembly of the giantPleurodeles waltlgenome.</title>
        <authorList>
            <person name="Brown T."/>
            <person name="Elewa A."/>
            <person name="Iarovenko S."/>
            <person name="Subramanian E."/>
            <person name="Araus A.J."/>
            <person name="Petzold A."/>
            <person name="Susuki M."/>
            <person name="Suzuki K.-i.T."/>
            <person name="Hayashi T."/>
            <person name="Toyoda A."/>
            <person name="Oliveira C."/>
            <person name="Osipova E."/>
            <person name="Leigh N.D."/>
            <person name="Simon A."/>
            <person name="Yun M.H."/>
        </authorList>
    </citation>
    <scope>NUCLEOTIDE SEQUENCE</scope>
    <source>
        <strain evidence="8">20211129_DDA</strain>
        <tissue evidence="8">Liver</tissue>
    </source>
</reference>
<feature type="transmembrane region" description="Helical" evidence="6">
    <location>
        <begin position="47"/>
        <end position="68"/>
    </location>
</feature>
<name>A0AAV7KU65_PLEWA</name>
<evidence type="ECO:0000256" key="3">
    <source>
        <dbReference type="ARBA" id="ARBA00022989"/>
    </source>
</evidence>
<feature type="transmembrane region" description="Helical" evidence="6">
    <location>
        <begin position="75"/>
        <end position="97"/>
    </location>
</feature>
<feature type="domain" description="MARVEL" evidence="7">
    <location>
        <begin position="7"/>
        <end position="109"/>
    </location>
</feature>
<comment type="subcellular location">
    <subcellularLocation>
        <location evidence="1">Membrane</location>
        <topology evidence="1">Multi-pass membrane protein</topology>
    </subcellularLocation>
</comment>
<dbReference type="Proteomes" id="UP001066276">
    <property type="component" value="Chromosome 12"/>
</dbReference>
<evidence type="ECO:0000256" key="5">
    <source>
        <dbReference type="PROSITE-ProRule" id="PRU00581"/>
    </source>
</evidence>
<evidence type="ECO:0000256" key="1">
    <source>
        <dbReference type="ARBA" id="ARBA00004141"/>
    </source>
</evidence>
<evidence type="ECO:0000256" key="6">
    <source>
        <dbReference type="SAM" id="Phobius"/>
    </source>
</evidence>
<evidence type="ECO:0000259" key="7">
    <source>
        <dbReference type="PROSITE" id="PS51225"/>
    </source>
</evidence>
<evidence type="ECO:0000313" key="9">
    <source>
        <dbReference type="Proteomes" id="UP001066276"/>
    </source>
</evidence>
<keyword evidence="3 6" id="KW-1133">Transmembrane helix</keyword>
<feature type="transmembrane region" description="Helical" evidence="6">
    <location>
        <begin position="20"/>
        <end position="41"/>
    </location>
</feature>
<keyword evidence="2 5" id="KW-0812">Transmembrane</keyword>
<organism evidence="8 9">
    <name type="scientific">Pleurodeles waltl</name>
    <name type="common">Iberian ribbed newt</name>
    <dbReference type="NCBI Taxonomy" id="8319"/>
    <lineage>
        <taxon>Eukaryota</taxon>
        <taxon>Metazoa</taxon>
        <taxon>Chordata</taxon>
        <taxon>Craniata</taxon>
        <taxon>Vertebrata</taxon>
        <taxon>Euteleostomi</taxon>
        <taxon>Amphibia</taxon>
        <taxon>Batrachia</taxon>
        <taxon>Caudata</taxon>
        <taxon>Salamandroidea</taxon>
        <taxon>Salamandridae</taxon>
        <taxon>Pleurodelinae</taxon>
        <taxon>Pleurodeles</taxon>
    </lineage>
</organism>
<accession>A0AAV7KU65</accession>
<evidence type="ECO:0000313" key="8">
    <source>
        <dbReference type="EMBL" id="KAJ1082267.1"/>
    </source>
</evidence>
<dbReference type="InterPro" id="IPR008253">
    <property type="entry name" value="Marvel"/>
</dbReference>
<proteinExistence type="predicted"/>
<evidence type="ECO:0000256" key="2">
    <source>
        <dbReference type="ARBA" id="ARBA00022692"/>
    </source>
</evidence>
<sequence length="109" mass="11998">MAANFEFFKTPEGILKILRFVLIATSLTIFILATANGIYIVVTAIELGVVVFFIVLYVTTLDEIISFFVWPRVDFFNCVVSGVFVGVVSIVAIKSLFNDLIISAGVSRI</sequence>
<keyword evidence="4 5" id="KW-0472">Membrane</keyword>
<evidence type="ECO:0000256" key="4">
    <source>
        <dbReference type="ARBA" id="ARBA00023136"/>
    </source>
</evidence>
<protein>
    <recommendedName>
        <fullName evidence="7">MARVEL domain-containing protein</fullName>
    </recommendedName>
</protein>
<dbReference type="GO" id="GO:0016020">
    <property type="term" value="C:membrane"/>
    <property type="evidence" value="ECO:0007669"/>
    <property type="project" value="UniProtKB-SubCell"/>
</dbReference>
<dbReference type="PROSITE" id="PS51225">
    <property type="entry name" value="MARVEL"/>
    <property type="match status" value="1"/>
</dbReference>
<dbReference type="EMBL" id="JANPWB010000016">
    <property type="protein sequence ID" value="KAJ1082267.1"/>
    <property type="molecule type" value="Genomic_DNA"/>
</dbReference>
<dbReference type="AlphaFoldDB" id="A0AAV7KU65"/>
<gene>
    <name evidence="8" type="ORF">NDU88_002435</name>
</gene>
<keyword evidence="9" id="KW-1185">Reference proteome</keyword>